<organism evidence="2 3">
    <name type="scientific">Paracoccus aurantius</name>
    <dbReference type="NCBI Taxonomy" id="3073814"/>
    <lineage>
        <taxon>Bacteria</taxon>
        <taxon>Pseudomonadati</taxon>
        <taxon>Pseudomonadota</taxon>
        <taxon>Alphaproteobacteria</taxon>
        <taxon>Rhodobacterales</taxon>
        <taxon>Paracoccaceae</taxon>
        <taxon>Paracoccus</taxon>
    </lineage>
</organism>
<feature type="region of interest" description="Disordered" evidence="1">
    <location>
        <begin position="71"/>
        <end position="95"/>
    </location>
</feature>
<keyword evidence="3" id="KW-1185">Reference proteome</keyword>
<evidence type="ECO:0000313" key="2">
    <source>
        <dbReference type="EMBL" id="MDS9466698.1"/>
    </source>
</evidence>
<evidence type="ECO:0000313" key="3">
    <source>
        <dbReference type="Proteomes" id="UP001269144"/>
    </source>
</evidence>
<name>A0ABU2HNT5_9RHOB</name>
<dbReference type="RefSeq" id="WP_311158889.1">
    <property type="nucleotide sequence ID" value="NZ_JAVQLW010000001.1"/>
</dbReference>
<evidence type="ECO:0008006" key="4">
    <source>
        <dbReference type="Google" id="ProtNLM"/>
    </source>
</evidence>
<dbReference type="Proteomes" id="UP001269144">
    <property type="component" value="Unassembled WGS sequence"/>
</dbReference>
<feature type="region of interest" description="Disordered" evidence="1">
    <location>
        <begin position="134"/>
        <end position="163"/>
    </location>
</feature>
<gene>
    <name evidence="2" type="ORF">RGQ15_03765</name>
</gene>
<proteinExistence type="predicted"/>
<reference evidence="3" key="1">
    <citation type="submission" date="2023-07" db="EMBL/GenBank/DDBJ databases">
        <title>Paracoccus sp. MBLB3053 whole genome sequence.</title>
        <authorList>
            <person name="Hwang C.Y."/>
            <person name="Cho E.-S."/>
            <person name="Seo M.-J."/>
        </authorList>
    </citation>
    <scope>NUCLEOTIDE SEQUENCE [LARGE SCALE GENOMIC DNA]</scope>
    <source>
        <strain evidence="3">MBLB3053</strain>
    </source>
</reference>
<dbReference type="EMBL" id="JAVQLW010000001">
    <property type="protein sequence ID" value="MDS9466698.1"/>
    <property type="molecule type" value="Genomic_DNA"/>
</dbReference>
<sequence>MSHDAVHHPGAAVDVNNVLASIRRLIALDSAVPHETNSRIPAVENARSAAFSPSSLQAEPDAEPRLKLASISAKRNGAPSPDRQGGETASSDMRSARLDLPATPRAEEFHDLPLSPEDEAELLEAEAALARMIGQSRADPAPTVDRRELSQLDQGSAPPDVDRAPPPLTPDLAEAGLVNLFTAAGPATLDLRHLVREAVRHELTGDMGDILSRNLRRLVRQEIEEVVRDLCAEDRAEL</sequence>
<evidence type="ECO:0000256" key="1">
    <source>
        <dbReference type="SAM" id="MobiDB-lite"/>
    </source>
</evidence>
<accession>A0ABU2HNT5</accession>
<comment type="caution">
    <text evidence="2">The sequence shown here is derived from an EMBL/GenBank/DDBJ whole genome shotgun (WGS) entry which is preliminary data.</text>
</comment>
<protein>
    <recommendedName>
        <fullName evidence="4">DUF2497 domain-containing protein</fullName>
    </recommendedName>
</protein>